<keyword evidence="3" id="KW-1185">Reference proteome</keyword>
<dbReference type="EnsemblPlants" id="ORUFI08G26670.6">
    <property type="protein sequence ID" value="ORUFI08G26670.6"/>
    <property type="gene ID" value="ORUFI08G26670"/>
</dbReference>
<feature type="signal peptide" evidence="1">
    <location>
        <begin position="1"/>
        <end position="18"/>
    </location>
</feature>
<dbReference type="Proteomes" id="UP000008022">
    <property type="component" value="Unassembled WGS sequence"/>
</dbReference>
<organism evidence="2 3">
    <name type="scientific">Oryza rufipogon</name>
    <name type="common">Brownbeard rice</name>
    <name type="synonym">Asian wild rice</name>
    <dbReference type="NCBI Taxonomy" id="4529"/>
    <lineage>
        <taxon>Eukaryota</taxon>
        <taxon>Viridiplantae</taxon>
        <taxon>Streptophyta</taxon>
        <taxon>Embryophyta</taxon>
        <taxon>Tracheophyta</taxon>
        <taxon>Spermatophyta</taxon>
        <taxon>Magnoliopsida</taxon>
        <taxon>Liliopsida</taxon>
        <taxon>Poales</taxon>
        <taxon>Poaceae</taxon>
        <taxon>BOP clade</taxon>
        <taxon>Oryzoideae</taxon>
        <taxon>Oryzeae</taxon>
        <taxon>Oryzinae</taxon>
        <taxon>Oryza</taxon>
    </lineage>
</organism>
<reference evidence="2" key="2">
    <citation type="submission" date="2015-06" db="UniProtKB">
        <authorList>
            <consortium name="EnsemblPlants"/>
        </authorList>
    </citation>
    <scope>IDENTIFICATION</scope>
</reference>
<name>A0A0E0QML2_ORYRU</name>
<evidence type="ECO:0000313" key="3">
    <source>
        <dbReference type="Proteomes" id="UP000008022"/>
    </source>
</evidence>
<dbReference type="AlphaFoldDB" id="A0A0E0QML2"/>
<feature type="chain" id="PRO_5002371524" evidence="1">
    <location>
        <begin position="19"/>
        <end position="251"/>
    </location>
</feature>
<protein>
    <submittedName>
        <fullName evidence="2">Uncharacterized protein</fullName>
    </submittedName>
</protein>
<keyword evidence="1" id="KW-0732">Signal</keyword>
<reference evidence="3" key="1">
    <citation type="submission" date="2013-06" db="EMBL/GenBank/DDBJ databases">
        <authorList>
            <person name="Zhao Q."/>
        </authorList>
    </citation>
    <scope>NUCLEOTIDE SEQUENCE</scope>
    <source>
        <strain evidence="3">cv. W1943</strain>
    </source>
</reference>
<proteinExistence type="predicted"/>
<evidence type="ECO:0000313" key="2">
    <source>
        <dbReference type="EnsemblPlants" id="ORUFI08G26670.6"/>
    </source>
</evidence>
<dbReference type="Gramene" id="ORUFI08G26670.6">
    <property type="protein sequence ID" value="ORUFI08G26670.6"/>
    <property type="gene ID" value="ORUFI08G26670"/>
</dbReference>
<evidence type="ECO:0000256" key="1">
    <source>
        <dbReference type="SAM" id="SignalP"/>
    </source>
</evidence>
<accession>A0A0E0QML2</accession>
<sequence>MRPSPPWPTRRRLLRRVLLEQLTAVVDEEAASDPATSDLLLRLHHRQQSISPAMKKQKKGFLSCREWKGDFSCLTAAGICEASTSDAVGSGSRHGNAGSPCPISNSCAIRTSQWGPKPARLLWVLGTQPTSGIRNSTRVAMIVPAVRPLAKYTLELCVSTPPPVAAAAMKECVLDEYATKHRISIDRFLQLRIFVKVHDRFGLFCAWGQPQDGDLHLWLPHQCRCHLVKFMIYTPPSSISPLCIILCFRWD</sequence>